<reference evidence="2 3" key="1">
    <citation type="journal article" date="2012" name="BMC Genomics">
        <title>Sequencing the genome of Marssonina brunnea reveals fungus-poplar co-evolution.</title>
        <authorList>
            <person name="Zhu S."/>
            <person name="Cao Y.-Z."/>
            <person name="Jiang C."/>
            <person name="Tan B.-Y."/>
            <person name="Wang Z."/>
            <person name="Feng S."/>
            <person name="Zhang L."/>
            <person name="Su X.-H."/>
            <person name="Brejova B."/>
            <person name="Vinar T."/>
            <person name="Xu M."/>
            <person name="Wang M.-X."/>
            <person name="Zhang S.-G."/>
            <person name="Huang M.-R."/>
            <person name="Wu R."/>
            <person name="Zhou Y."/>
        </authorList>
    </citation>
    <scope>NUCLEOTIDE SEQUENCE [LARGE SCALE GENOMIC DNA]</scope>
    <source>
        <strain evidence="2 3">MB_m1</strain>
    </source>
</reference>
<feature type="compositionally biased region" description="Basic and acidic residues" evidence="1">
    <location>
        <begin position="139"/>
        <end position="153"/>
    </location>
</feature>
<feature type="compositionally biased region" description="Pro residues" evidence="1">
    <location>
        <begin position="172"/>
        <end position="188"/>
    </location>
</feature>
<dbReference type="HOGENOM" id="CLU_804296_0_0_1"/>
<protein>
    <submittedName>
        <fullName evidence="2">Uncharacterized protein</fullName>
    </submittedName>
</protein>
<feature type="region of interest" description="Disordered" evidence="1">
    <location>
        <begin position="1"/>
        <end position="31"/>
    </location>
</feature>
<dbReference type="KEGG" id="mbe:MBM_08828"/>
<dbReference type="EMBL" id="JH921452">
    <property type="protein sequence ID" value="EKD13066.1"/>
    <property type="molecule type" value="Genomic_DNA"/>
</dbReference>
<evidence type="ECO:0000313" key="3">
    <source>
        <dbReference type="Proteomes" id="UP000006753"/>
    </source>
</evidence>
<feature type="region of interest" description="Disordered" evidence="1">
    <location>
        <begin position="119"/>
        <end position="345"/>
    </location>
</feature>
<accession>K1WJN6</accession>
<dbReference type="OrthoDB" id="10408475at2759"/>
<feature type="compositionally biased region" description="Low complexity" evidence="1">
    <location>
        <begin position="221"/>
        <end position="232"/>
    </location>
</feature>
<dbReference type="Proteomes" id="UP000006753">
    <property type="component" value="Unassembled WGS sequence"/>
</dbReference>
<name>K1WJN6_MARBU</name>
<gene>
    <name evidence="2" type="ORF">MBM_08828</name>
</gene>
<sequence length="345" mass="37931">MCHASISITSLPTTTNSTSPTPTRSSIASTSKCSLLPPINPKIHQATMSGPYQGLLMGSFNAPAKIWSRKPSPPRISIITNFWSGPLEMVHDNYSERLALSPEDRVHMFAAKNSQDELALSPVRGEDQKIRRRQGSRYKKQDDPLRVTRDSRVRKSGTTAPPSRTAKKLYPIAPPPATQTSPPPPIPLPAKKNEPASAQERATKLKARFHRRSERARRGRSLSSSSSSSSTSEIIEVPPSTGSKTATTVPPLQVKQKNDDEKWRETSTAKASKMEEQADQLREKARIARQALELMQDCGDSSEQLSSGGEDGAATRSKPKNQNQTAPAQPVRRSQRARHPVNYAE</sequence>
<evidence type="ECO:0000256" key="1">
    <source>
        <dbReference type="SAM" id="MobiDB-lite"/>
    </source>
</evidence>
<feature type="compositionally biased region" description="Basic residues" evidence="1">
    <location>
        <begin position="204"/>
        <end position="220"/>
    </location>
</feature>
<proteinExistence type="predicted"/>
<feature type="compositionally biased region" description="Polar residues" evidence="1">
    <location>
        <begin position="240"/>
        <end position="250"/>
    </location>
</feature>
<keyword evidence="3" id="KW-1185">Reference proteome</keyword>
<feature type="compositionally biased region" description="Basic and acidic residues" evidence="1">
    <location>
        <begin position="256"/>
        <end position="286"/>
    </location>
</feature>
<dbReference type="InParanoid" id="K1WJN6"/>
<organism evidence="2 3">
    <name type="scientific">Marssonina brunnea f. sp. multigermtubi (strain MB_m1)</name>
    <name type="common">Marssonina leaf spot fungus</name>
    <dbReference type="NCBI Taxonomy" id="1072389"/>
    <lineage>
        <taxon>Eukaryota</taxon>
        <taxon>Fungi</taxon>
        <taxon>Dikarya</taxon>
        <taxon>Ascomycota</taxon>
        <taxon>Pezizomycotina</taxon>
        <taxon>Leotiomycetes</taxon>
        <taxon>Helotiales</taxon>
        <taxon>Drepanopezizaceae</taxon>
        <taxon>Drepanopeziza</taxon>
    </lineage>
</organism>
<dbReference type="AlphaFoldDB" id="K1WJN6"/>
<evidence type="ECO:0000313" key="2">
    <source>
        <dbReference type="EMBL" id="EKD13066.1"/>
    </source>
</evidence>